<proteinExistence type="predicted"/>
<evidence type="ECO:0000313" key="2">
    <source>
        <dbReference type="EMBL" id="OZC09844.1"/>
    </source>
</evidence>
<dbReference type="EMBL" id="KZ269991">
    <property type="protein sequence ID" value="OZC09844.1"/>
    <property type="molecule type" value="Genomic_DNA"/>
</dbReference>
<evidence type="ECO:0000313" key="3">
    <source>
        <dbReference type="Proteomes" id="UP000242913"/>
    </source>
</evidence>
<protein>
    <submittedName>
        <fullName evidence="2">Uncharacterized protein</fullName>
    </submittedName>
</protein>
<keyword evidence="3" id="KW-1185">Reference proteome</keyword>
<dbReference type="Proteomes" id="UP000242913">
    <property type="component" value="Unassembled WGS sequence"/>
</dbReference>
<evidence type="ECO:0000256" key="1">
    <source>
        <dbReference type="SAM" id="MobiDB-lite"/>
    </source>
</evidence>
<feature type="compositionally biased region" description="Basic and acidic residues" evidence="1">
    <location>
        <begin position="58"/>
        <end position="69"/>
    </location>
</feature>
<name>A0A238BXR1_9BILA</name>
<reference evidence="2 3" key="1">
    <citation type="submission" date="2015-12" db="EMBL/GenBank/DDBJ databases">
        <title>Draft genome of the nematode, Onchocerca flexuosa.</title>
        <authorList>
            <person name="Mitreva M."/>
        </authorList>
    </citation>
    <scope>NUCLEOTIDE SEQUENCE [LARGE SCALE GENOMIC DNA]</scope>
    <source>
        <strain evidence="2">Red Deer</strain>
    </source>
</reference>
<feature type="region of interest" description="Disordered" evidence="1">
    <location>
        <begin position="56"/>
        <end position="75"/>
    </location>
</feature>
<dbReference type="AlphaFoldDB" id="A0A238BXR1"/>
<gene>
    <name evidence="2" type="ORF">X798_03247</name>
</gene>
<sequence length="95" mass="10555">MHELIKKKKSHTVSFGVRSNDWHGELDPGLVKFKLKHVSPGTMLIPANVLGKAAQQVQREKGTTQREKGQGGGDRIYCYNTPTDPILARNVNFIA</sequence>
<accession>A0A238BXR1</accession>
<organism evidence="2 3">
    <name type="scientific">Onchocerca flexuosa</name>
    <dbReference type="NCBI Taxonomy" id="387005"/>
    <lineage>
        <taxon>Eukaryota</taxon>
        <taxon>Metazoa</taxon>
        <taxon>Ecdysozoa</taxon>
        <taxon>Nematoda</taxon>
        <taxon>Chromadorea</taxon>
        <taxon>Rhabditida</taxon>
        <taxon>Spirurina</taxon>
        <taxon>Spiruromorpha</taxon>
        <taxon>Filarioidea</taxon>
        <taxon>Onchocercidae</taxon>
        <taxon>Onchocerca</taxon>
    </lineage>
</organism>